<evidence type="ECO:0000313" key="4">
    <source>
        <dbReference type="EMBL" id="TGG85521.1"/>
    </source>
</evidence>
<comment type="caution">
    <text evidence="4">The sequence shown here is derived from an EMBL/GenBank/DDBJ whole genome shotgun (WGS) entry which is preliminary data.</text>
</comment>
<evidence type="ECO:0000259" key="3">
    <source>
        <dbReference type="Pfam" id="PF13581"/>
    </source>
</evidence>
<dbReference type="GeneID" id="75180372"/>
<proteinExistence type="predicted"/>
<dbReference type="Proteomes" id="UP000298111">
    <property type="component" value="Unassembled WGS sequence"/>
</dbReference>
<sequence>MDQATALHDEEEDLPPVSTHTTCVTSSFQARQLTRGFLATLSPAPTPETTETVLLVVSELVTNALRYGNGVTDFRLSSLHDTLLVEVGDSSSALPRERAPQTFEEGEGGGFGWPIIRHLARDITIRLRRNNGKIIYAGIPL</sequence>
<dbReference type="AlphaFoldDB" id="A0A6C1C808"/>
<reference evidence="4 5" key="1">
    <citation type="submission" date="2018-10" db="EMBL/GenBank/DDBJ databases">
        <title>Isolation of pseudouridimycin from Streptomyces albus DSM 40763.</title>
        <authorList>
            <person name="Rosenqvist P."/>
            <person name="Metsae-Ketelae M."/>
            <person name="Virta P."/>
        </authorList>
    </citation>
    <scope>NUCLEOTIDE SEQUENCE [LARGE SCALE GENOMIC DNA]</scope>
    <source>
        <strain evidence="4 5">DSM 40763</strain>
    </source>
</reference>
<evidence type="ECO:0000313" key="5">
    <source>
        <dbReference type="Proteomes" id="UP000298111"/>
    </source>
</evidence>
<dbReference type="CDD" id="cd16936">
    <property type="entry name" value="HATPase_RsbW-like"/>
    <property type="match status" value="1"/>
</dbReference>
<keyword evidence="1" id="KW-0723">Serine/threonine-protein kinase</keyword>
<dbReference type="InterPro" id="IPR036890">
    <property type="entry name" value="HATPase_C_sf"/>
</dbReference>
<feature type="region of interest" description="Disordered" evidence="2">
    <location>
        <begin position="1"/>
        <end position="20"/>
    </location>
</feature>
<gene>
    <name evidence="4" type="ORF">D8771_10115</name>
</gene>
<name>A0A6C1C808_9ACTN</name>
<dbReference type="GO" id="GO:0005524">
    <property type="term" value="F:ATP binding"/>
    <property type="evidence" value="ECO:0007669"/>
    <property type="project" value="UniProtKB-KW"/>
</dbReference>
<feature type="domain" description="Histidine kinase/HSP90-like ATPase" evidence="3">
    <location>
        <begin position="43"/>
        <end position="135"/>
    </location>
</feature>
<dbReference type="PANTHER" id="PTHR35526:SF3">
    <property type="entry name" value="ANTI-SIGMA-F FACTOR RSBW"/>
    <property type="match status" value="1"/>
</dbReference>
<keyword evidence="1" id="KW-0418">Kinase</keyword>
<keyword evidence="4" id="KW-0547">Nucleotide-binding</keyword>
<dbReference type="GO" id="GO:0004674">
    <property type="term" value="F:protein serine/threonine kinase activity"/>
    <property type="evidence" value="ECO:0007669"/>
    <property type="project" value="UniProtKB-KW"/>
</dbReference>
<dbReference type="RefSeq" id="WP_016470804.1">
    <property type="nucleotide sequence ID" value="NZ_BBQG01000044.1"/>
</dbReference>
<dbReference type="Pfam" id="PF13581">
    <property type="entry name" value="HATPase_c_2"/>
    <property type="match status" value="1"/>
</dbReference>
<dbReference type="Gene3D" id="3.30.565.10">
    <property type="entry name" value="Histidine kinase-like ATPase, C-terminal domain"/>
    <property type="match status" value="1"/>
</dbReference>
<dbReference type="PANTHER" id="PTHR35526">
    <property type="entry name" value="ANTI-SIGMA-F FACTOR RSBW-RELATED"/>
    <property type="match status" value="1"/>
</dbReference>
<dbReference type="SUPFAM" id="SSF55874">
    <property type="entry name" value="ATPase domain of HSP90 chaperone/DNA topoisomerase II/histidine kinase"/>
    <property type="match status" value="1"/>
</dbReference>
<dbReference type="InterPro" id="IPR003594">
    <property type="entry name" value="HATPase_dom"/>
</dbReference>
<dbReference type="EMBL" id="RCIY01000044">
    <property type="protein sequence ID" value="TGG85521.1"/>
    <property type="molecule type" value="Genomic_DNA"/>
</dbReference>
<organism evidence="4 5">
    <name type="scientific">Streptomyces albus</name>
    <dbReference type="NCBI Taxonomy" id="1888"/>
    <lineage>
        <taxon>Bacteria</taxon>
        <taxon>Bacillati</taxon>
        <taxon>Actinomycetota</taxon>
        <taxon>Actinomycetes</taxon>
        <taxon>Kitasatosporales</taxon>
        <taxon>Streptomycetaceae</taxon>
        <taxon>Streptomyces</taxon>
    </lineage>
</organism>
<dbReference type="InterPro" id="IPR050267">
    <property type="entry name" value="Anti-sigma-factor_SerPK"/>
</dbReference>
<keyword evidence="4" id="KW-0067">ATP-binding</keyword>
<accession>A0A6C1C808</accession>
<protein>
    <submittedName>
        <fullName evidence="4">ATP-binding protein</fullName>
    </submittedName>
</protein>
<keyword evidence="1" id="KW-0808">Transferase</keyword>
<evidence type="ECO:0000256" key="2">
    <source>
        <dbReference type="SAM" id="MobiDB-lite"/>
    </source>
</evidence>
<evidence type="ECO:0000256" key="1">
    <source>
        <dbReference type="ARBA" id="ARBA00022527"/>
    </source>
</evidence>